<protein>
    <recommendedName>
        <fullName evidence="10">MYB transcription factor</fullName>
    </recommendedName>
</protein>
<dbReference type="SMART" id="SM00717">
    <property type="entry name" value="SANT"/>
    <property type="match status" value="3"/>
</dbReference>
<dbReference type="SMART" id="SM00526">
    <property type="entry name" value="H15"/>
    <property type="match status" value="3"/>
</dbReference>
<dbReference type="SUPFAM" id="SSF50249">
    <property type="entry name" value="Nucleic acid-binding proteins"/>
    <property type="match status" value="1"/>
</dbReference>
<keyword evidence="16" id="KW-1185">Reference proteome</keyword>
<dbReference type="InterPro" id="IPR036390">
    <property type="entry name" value="WH_DNA-bd_sf"/>
</dbReference>
<dbReference type="InterPro" id="IPR005818">
    <property type="entry name" value="Histone_H1/H5_H15"/>
</dbReference>
<dbReference type="InterPro" id="IPR017930">
    <property type="entry name" value="Myb_dom"/>
</dbReference>
<dbReference type="Gene3D" id="1.10.10.10">
    <property type="entry name" value="Winged helix-like DNA-binding domain superfamily/Winged helix DNA-binding domain"/>
    <property type="match status" value="3"/>
</dbReference>
<dbReference type="PROSITE" id="PS50090">
    <property type="entry name" value="MYB_LIKE"/>
    <property type="match status" value="3"/>
</dbReference>
<dbReference type="InterPro" id="IPR005570">
    <property type="entry name" value="RPABC3"/>
</dbReference>
<evidence type="ECO:0000256" key="9">
    <source>
        <dbReference type="ARBA" id="ARBA00023242"/>
    </source>
</evidence>
<feature type="domain" description="HTH myb-type" evidence="13">
    <location>
        <begin position="245"/>
        <end position="306"/>
    </location>
</feature>
<sequence>MGKLEVDKSGKQRIGRIIAMASSSSRNSRYTLSELVLGAISAIDDGNGVDIDVISESIKERYKVAPKFRRQLKNKLKKLVTLEKIEKVEEGRYKIIDAAATEATEPTQTLNPQDSTKPQERPNASFSSEEMAKITDGYAKVIAAAENLDLQAKEAFEAADEADQILHDNILLLDLARELVHRCVKGEKIVLRLNVCGCKLLKEKISTTEKKTGFLKRTSVFSLHILIDLEVARVKSEGEFDSREMVELRRNRWTPEEEGALLAGICKHGAGKWMNILDDPEFRSELLYRTNIDLKDKWRNMMIKEKSKMQKLEPAPFTFPPAKTSPVASNEHPLDRFSERESHSRERKRRRRRLKGLEMLRQRKNKWTEEEEEVLLAGIAKYGAGKWKYMYNDPDFAAQLPDRTNVDLKDKWRNMKNRARPIKENSKAQALKSAAISISPPGTSHPVSNEPSPICSSDMSNEFRFAISTINDENGSNLSGILSFIEERYEVPQNFRKMLSNSLRLLVSQEKLEKVLNRYKISTTKAAKPTQNLSPKDYLEWLEEPQNFSEFAREILTILISQGKLKKDLNRHKISELEKKMFEVAPEVVAAKLAESDYKSFIAAEAVKKAQQMQKLEEESNTVLQLFLEIHEQCALGEEYLAKCKEVKNCKGRGTVGMANNIILFEDIFVVDKLDPDGKKFDKVTRVEARSHNLEMFMHLDVNTEVYPMAVGDKFTLAMAPTLNLDGTPDTGYFTPGAKKTLADKYEYIMHGKLYKITERDGKTPKAELYVSFGGLLMLLQGDPAHISHFELDQRLFLLMRKLSLLLRRRRRRRLSEFQKYGSEGESDSRVMTKGLETLGHRKNNKWTKEEEEALDAGIAKHGVGKWSDILADPVFRAHLVDRTNINLKDKWRNMKHRESLIEKKLKSQALKSASISPNTSPVASNEPFSNSSSAMNNESRRNAMVFEAISTINDENGSDLSGILSFIEERCEVPQNFRMLLIESLRVLVSQGKLEKVRNRYKITDVGNKVLEISPDVVATRLAEAEKKYFIAVEAVKEAERMQKLAEESQLILQLCLDIHEQCSWRKDCLMWDEN</sequence>
<evidence type="ECO:0000256" key="10">
    <source>
        <dbReference type="ARBA" id="ARBA00032813"/>
    </source>
</evidence>
<keyword evidence="8" id="KW-0804">Transcription</keyword>
<comment type="subcellular location">
    <subcellularLocation>
        <location evidence="1">Chromosome</location>
    </subcellularLocation>
    <subcellularLocation>
        <location evidence="2">Nucleus</location>
        <location evidence="2">Nucleolus</location>
    </subcellularLocation>
</comment>
<feature type="domain" description="Myb-like" evidence="12">
    <location>
        <begin position="359"/>
        <end position="416"/>
    </location>
</feature>
<dbReference type="Proteomes" id="UP000836841">
    <property type="component" value="Chromosome 1"/>
</dbReference>
<dbReference type="GO" id="GO:0003899">
    <property type="term" value="F:DNA-directed RNA polymerase activity"/>
    <property type="evidence" value="ECO:0007669"/>
    <property type="project" value="InterPro"/>
</dbReference>
<feature type="region of interest" description="Disordered" evidence="11">
    <location>
        <begin position="103"/>
        <end position="126"/>
    </location>
</feature>
<feature type="domain" description="H15" evidence="14">
    <location>
        <begin position="452"/>
        <end position="523"/>
    </location>
</feature>
<keyword evidence="6" id="KW-0175">Coiled coil</keyword>
<comment type="similarity">
    <text evidence="3">Belongs to the eukaryotic RPB8 RNA polymerase subunit family.</text>
</comment>
<dbReference type="PROSITE" id="PS51504">
    <property type="entry name" value="H15"/>
    <property type="match status" value="3"/>
</dbReference>
<gene>
    <name evidence="15" type="ORF">TAV2_LOCUS1796</name>
</gene>
<keyword evidence="9" id="KW-0539">Nucleus</keyword>
<dbReference type="Gene3D" id="1.10.246.220">
    <property type="match status" value="3"/>
</dbReference>
<evidence type="ECO:0000259" key="12">
    <source>
        <dbReference type="PROSITE" id="PS50090"/>
    </source>
</evidence>
<evidence type="ECO:0000256" key="1">
    <source>
        <dbReference type="ARBA" id="ARBA00004286"/>
    </source>
</evidence>
<evidence type="ECO:0000256" key="3">
    <source>
        <dbReference type="ARBA" id="ARBA00008912"/>
    </source>
</evidence>
<dbReference type="SUPFAM" id="SSF46689">
    <property type="entry name" value="Homeodomain-like"/>
    <property type="match status" value="3"/>
</dbReference>
<dbReference type="InterPro" id="IPR012340">
    <property type="entry name" value="NA-bd_OB-fold"/>
</dbReference>
<feature type="compositionally biased region" description="Polar residues" evidence="11">
    <location>
        <begin position="918"/>
        <end position="937"/>
    </location>
</feature>
<feature type="compositionally biased region" description="Basic and acidic residues" evidence="11">
    <location>
        <begin position="332"/>
        <end position="344"/>
    </location>
</feature>
<dbReference type="GO" id="GO:0000419">
    <property type="term" value="C:RNA polymerase V complex"/>
    <property type="evidence" value="ECO:0007669"/>
    <property type="project" value="UniProtKB-ARBA"/>
</dbReference>
<feature type="compositionally biased region" description="Polar residues" evidence="11">
    <location>
        <begin position="110"/>
        <end position="126"/>
    </location>
</feature>
<feature type="region of interest" description="Disordered" evidence="11">
    <location>
        <begin position="912"/>
        <end position="937"/>
    </location>
</feature>
<dbReference type="FunFam" id="2.40.50.140:FF:000073">
    <property type="entry name" value="DNA-directed RNA polymerases I, II, and III subunit RPABC3"/>
    <property type="match status" value="1"/>
</dbReference>
<dbReference type="InterPro" id="IPR009057">
    <property type="entry name" value="Homeodomain-like_sf"/>
</dbReference>
<feature type="domain" description="H15" evidence="14">
    <location>
        <begin position="938"/>
        <end position="1006"/>
    </location>
</feature>
<dbReference type="PANTHER" id="PTHR46267">
    <property type="entry name" value="SINGLE MYB HISTONE 4"/>
    <property type="match status" value="1"/>
</dbReference>
<dbReference type="Pfam" id="PF03870">
    <property type="entry name" value="RNA_pol_Rpb8"/>
    <property type="match status" value="1"/>
</dbReference>
<evidence type="ECO:0000256" key="2">
    <source>
        <dbReference type="ARBA" id="ARBA00004604"/>
    </source>
</evidence>
<feature type="domain" description="Myb-like" evidence="12">
    <location>
        <begin position="839"/>
        <end position="896"/>
    </location>
</feature>
<proteinExistence type="inferred from homology"/>
<dbReference type="PANTHER" id="PTHR46267:SF15">
    <property type="entry name" value="WINGED HELIX-TURN-HELIX TRANSCRIPTION REPRESSOR DNA-BINDING PROTEIN-RELATED"/>
    <property type="match status" value="1"/>
</dbReference>
<dbReference type="PROSITE" id="PS51294">
    <property type="entry name" value="HTH_MYB"/>
    <property type="match status" value="3"/>
</dbReference>
<dbReference type="InterPro" id="IPR036388">
    <property type="entry name" value="WH-like_DNA-bd_sf"/>
</dbReference>
<evidence type="ECO:0000256" key="7">
    <source>
        <dbReference type="ARBA" id="ARBA00023125"/>
    </source>
</evidence>
<dbReference type="Gene3D" id="2.40.50.140">
    <property type="entry name" value="Nucleic acid-binding proteins"/>
    <property type="match status" value="1"/>
</dbReference>
<dbReference type="EMBL" id="OU466857">
    <property type="protein sequence ID" value="CAH2033508.1"/>
    <property type="molecule type" value="Genomic_DNA"/>
</dbReference>
<dbReference type="Pfam" id="PF00538">
    <property type="entry name" value="Linker_histone"/>
    <property type="match status" value="2"/>
</dbReference>
<dbReference type="GO" id="GO:0000786">
    <property type="term" value="C:nucleosome"/>
    <property type="evidence" value="ECO:0007669"/>
    <property type="project" value="InterPro"/>
</dbReference>
<evidence type="ECO:0000256" key="5">
    <source>
        <dbReference type="ARBA" id="ARBA00023015"/>
    </source>
</evidence>
<dbReference type="GO" id="GO:0006351">
    <property type="term" value="P:DNA-templated transcription"/>
    <property type="evidence" value="ECO:0007669"/>
    <property type="project" value="InterPro"/>
</dbReference>
<keyword evidence="7" id="KW-0238">DNA-binding</keyword>
<evidence type="ECO:0000259" key="14">
    <source>
        <dbReference type="PROSITE" id="PS51504"/>
    </source>
</evidence>
<feature type="domain" description="Myb-like" evidence="12">
    <location>
        <begin position="245"/>
        <end position="302"/>
    </location>
</feature>
<dbReference type="Pfam" id="PF00249">
    <property type="entry name" value="Myb_DNA-binding"/>
    <property type="match status" value="2"/>
</dbReference>
<feature type="domain" description="HTH myb-type" evidence="13">
    <location>
        <begin position="846"/>
        <end position="900"/>
    </location>
</feature>
<evidence type="ECO:0000256" key="6">
    <source>
        <dbReference type="ARBA" id="ARBA00023054"/>
    </source>
</evidence>
<organism evidence="15 16">
    <name type="scientific">Thlaspi arvense</name>
    <name type="common">Field penny-cress</name>
    <dbReference type="NCBI Taxonomy" id="13288"/>
    <lineage>
        <taxon>Eukaryota</taxon>
        <taxon>Viridiplantae</taxon>
        <taxon>Streptophyta</taxon>
        <taxon>Embryophyta</taxon>
        <taxon>Tracheophyta</taxon>
        <taxon>Spermatophyta</taxon>
        <taxon>Magnoliopsida</taxon>
        <taxon>eudicotyledons</taxon>
        <taxon>Gunneridae</taxon>
        <taxon>Pentapetalae</taxon>
        <taxon>rosids</taxon>
        <taxon>malvids</taxon>
        <taxon>Brassicales</taxon>
        <taxon>Brassicaceae</taxon>
        <taxon>Thlaspideae</taxon>
        <taxon>Thlaspi</taxon>
    </lineage>
</organism>
<dbReference type="CDD" id="cd11660">
    <property type="entry name" value="SANT_TRF"/>
    <property type="match status" value="3"/>
</dbReference>
<evidence type="ECO:0000313" key="16">
    <source>
        <dbReference type="Proteomes" id="UP000836841"/>
    </source>
</evidence>
<evidence type="ECO:0000259" key="13">
    <source>
        <dbReference type="PROSITE" id="PS51294"/>
    </source>
</evidence>
<dbReference type="SMART" id="SM00658">
    <property type="entry name" value="RPOL8c"/>
    <property type="match status" value="1"/>
</dbReference>
<dbReference type="GO" id="GO:0006334">
    <property type="term" value="P:nucleosome assembly"/>
    <property type="evidence" value="ECO:0007669"/>
    <property type="project" value="InterPro"/>
</dbReference>
<name>A0AAU9R8U1_THLAR</name>
<evidence type="ECO:0000256" key="8">
    <source>
        <dbReference type="ARBA" id="ARBA00023163"/>
    </source>
</evidence>
<reference evidence="15 16" key="1">
    <citation type="submission" date="2022-03" db="EMBL/GenBank/DDBJ databases">
        <authorList>
            <person name="Nunn A."/>
            <person name="Chopra R."/>
            <person name="Nunn A."/>
            <person name="Contreras Garrido A."/>
        </authorList>
    </citation>
    <scope>NUCLEOTIDE SEQUENCE [LARGE SCALE GENOMIC DNA]</scope>
</reference>
<dbReference type="FunFam" id="1.10.10.60:FF:000168">
    <property type="entry name" value="Telomere repeat-binding factor 1"/>
    <property type="match status" value="3"/>
</dbReference>
<evidence type="ECO:0000313" key="15">
    <source>
        <dbReference type="EMBL" id="CAH2033508.1"/>
    </source>
</evidence>
<evidence type="ECO:0000256" key="11">
    <source>
        <dbReference type="SAM" id="MobiDB-lite"/>
    </source>
</evidence>
<accession>A0AAU9R8U1</accession>
<keyword evidence="4" id="KW-0158">Chromosome</keyword>
<feature type="domain" description="HTH myb-type" evidence="13">
    <location>
        <begin position="359"/>
        <end position="420"/>
    </location>
</feature>
<feature type="domain" description="H15" evidence="14">
    <location>
        <begin position="28"/>
        <end position="97"/>
    </location>
</feature>
<dbReference type="GO" id="GO:0005665">
    <property type="term" value="C:RNA polymerase II, core complex"/>
    <property type="evidence" value="ECO:0007669"/>
    <property type="project" value="UniProtKB-ARBA"/>
</dbReference>
<keyword evidence="5" id="KW-0805">Transcription regulation</keyword>
<dbReference type="GO" id="GO:0005730">
    <property type="term" value="C:nucleolus"/>
    <property type="evidence" value="ECO:0007669"/>
    <property type="project" value="UniProtKB-SubCell"/>
</dbReference>
<feature type="region of interest" description="Disordered" evidence="11">
    <location>
        <begin position="314"/>
        <end position="350"/>
    </location>
</feature>
<dbReference type="GO" id="GO:0003691">
    <property type="term" value="F:double-stranded telomeric DNA binding"/>
    <property type="evidence" value="ECO:0007669"/>
    <property type="project" value="InterPro"/>
</dbReference>
<evidence type="ECO:0000256" key="4">
    <source>
        <dbReference type="ARBA" id="ARBA00022454"/>
    </source>
</evidence>
<dbReference type="InterPro" id="IPR044597">
    <property type="entry name" value="SMH1-6"/>
</dbReference>
<dbReference type="SUPFAM" id="SSF46785">
    <property type="entry name" value="Winged helix' DNA-binding domain"/>
    <property type="match status" value="3"/>
</dbReference>
<dbReference type="InterPro" id="IPR001005">
    <property type="entry name" value="SANT/Myb"/>
</dbReference>
<dbReference type="AlphaFoldDB" id="A0AAU9R8U1"/>